<dbReference type="CDD" id="cd12148">
    <property type="entry name" value="fungal_TF_MHR"/>
    <property type="match status" value="1"/>
</dbReference>
<comment type="subcellular location">
    <subcellularLocation>
        <location evidence="1">Nucleus</location>
    </subcellularLocation>
</comment>
<name>A0A074W8U3_9PEZI</name>
<proteinExistence type="predicted"/>
<dbReference type="GO" id="GO:0008270">
    <property type="term" value="F:zinc ion binding"/>
    <property type="evidence" value="ECO:0007669"/>
    <property type="project" value="InterPro"/>
</dbReference>
<feature type="region of interest" description="Disordered" evidence="8">
    <location>
        <begin position="1"/>
        <end position="46"/>
    </location>
</feature>
<keyword evidence="9" id="KW-0472">Membrane</keyword>
<gene>
    <name evidence="11" type="ORF">M436DRAFT_85391</name>
</gene>
<dbReference type="PANTHER" id="PTHR47782">
    <property type="entry name" value="ZN(II)2CYS6 TRANSCRIPTION FACTOR (EUROFUNG)-RELATED"/>
    <property type="match status" value="1"/>
</dbReference>
<dbReference type="GO" id="GO:0043565">
    <property type="term" value="F:sequence-specific DNA binding"/>
    <property type="evidence" value="ECO:0007669"/>
    <property type="project" value="TreeGrafter"/>
</dbReference>
<keyword evidence="3" id="KW-0862">Zinc</keyword>
<evidence type="ECO:0000256" key="7">
    <source>
        <dbReference type="ARBA" id="ARBA00023242"/>
    </source>
</evidence>
<dbReference type="HOGENOM" id="CLU_012331_3_0_1"/>
<dbReference type="GO" id="GO:0000981">
    <property type="term" value="F:DNA-binding transcription factor activity, RNA polymerase II-specific"/>
    <property type="evidence" value="ECO:0007669"/>
    <property type="project" value="TreeGrafter"/>
</dbReference>
<dbReference type="RefSeq" id="XP_013423773.1">
    <property type="nucleotide sequence ID" value="XM_013568319.1"/>
</dbReference>
<dbReference type="GO" id="GO:0006351">
    <property type="term" value="P:DNA-templated transcription"/>
    <property type="evidence" value="ECO:0007669"/>
    <property type="project" value="InterPro"/>
</dbReference>
<dbReference type="AlphaFoldDB" id="A0A074W8U3"/>
<dbReference type="Proteomes" id="UP000027730">
    <property type="component" value="Unassembled WGS sequence"/>
</dbReference>
<feature type="transmembrane region" description="Helical" evidence="9">
    <location>
        <begin position="546"/>
        <end position="568"/>
    </location>
</feature>
<evidence type="ECO:0000256" key="8">
    <source>
        <dbReference type="SAM" id="MobiDB-lite"/>
    </source>
</evidence>
<dbReference type="InterPro" id="IPR052202">
    <property type="entry name" value="Yeast_MetPath_Reg"/>
</dbReference>
<evidence type="ECO:0000256" key="9">
    <source>
        <dbReference type="SAM" id="Phobius"/>
    </source>
</evidence>
<dbReference type="GO" id="GO:0005634">
    <property type="term" value="C:nucleus"/>
    <property type="evidence" value="ECO:0007669"/>
    <property type="project" value="UniProtKB-SubCell"/>
</dbReference>
<evidence type="ECO:0000256" key="6">
    <source>
        <dbReference type="ARBA" id="ARBA00023163"/>
    </source>
</evidence>
<evidence type="ECO:0000256" key="1">
    <source>
        <dbReference type="ARBA" id="ARBA00004123"/>
    </source>
</evidence>
<feature type="compositionally biased region" description="Polar residues" evidence="8">
    <location>
        <begin position="196"/>
        <end position="205"/>
    </location>
</feature>
<dbReference type="PANTHER" id="PTHR47782:SF12">
    <property type="entry name" value="ZN(II)2CYS6 TRANSCRIPTION FACTOR (EUROFUNG)"/>
    <property type="match status" value="1"/>
</dbReference>
<keyword evidence="9" id="KW-1133">Transmembrane helix</keyword>
<reference evidence="11 12" key="1">
    <citation type="journal article" date="2014" name="BMC Genomics">
        <title>Genome sequencing of four Aureobasidium pullulans varieties: biotechnological potential, stress tolerance, and description of new species.</title>
        <authorList>
            <person name="Gostin Ar C."/>
            <person name="Ohm R.A."/>
            <person name="Kogej T."/>
            <person name="Sonjak S."/>
            <person name="Turk M."/>
            <person name="Zajc J."/>
            <person name="Zalar P."/>
            <person name="Grube M."/>
            <person name="Sun H."/>
            <person name="Han J."/>
            <person name="Sharma A."/>
            <person name="Chiniquy J."/>
            <person name="Ngan C.Y."/>
            <person name="Lipzen A."/>
            <person name="Barry K."/>
            <person name="Grigoriev I.V."/>
            <person name="Gunde-Cimerman N."/>
        </authorList>
    </citation>
    <scope>NUCLEOTIDE SEQUENCE [LARGE SCALE GENOMIC DNA]</scope>
    <source>
        <strain evidence="11 12">CBS 147.97</strain>
    </source>
</reference>
<dbReference type="EMBL" id="KL584721">
    <property type="protein sequence ID" value="KEQ69515.1"/>
    <property type="molecule type" value="Genomic_DNA"/>
</dbReference>
<feature type="compositionally biased region" description="Polar residues" evidence="8">
    <location>
        <begin position="12"/>
        <end position="30"/>
    </location>
</feature>
<keyword evidence="12" id="KW-1185">Reference proteome</keyword>
<keyword evidence="2" id="KW-0479">Metal-binding</keyword>
<protein>
    <recommendedName>
        <fullName evidence="10">Xylanolytic transcriptional activator regulatory domain-containing protein</fullName>
    </recommendedName>
</protein>
<evidence type="ECO:0000256" key="4">
    <source>
        <dbReference type="ARBA" id="ARBA00023015"/>
    </source>
</evidence>
<feature type="compositionally biased region" description="Low complexity" evidence="8">
    <location>
        <begin position="178"/>
        <end position="189"/>
    </location>
</feature>
<keyword evidence="5" id="KW-0238">DNA-binding</keyword>
<keyword evidence="4" id="KW-0805">Transcription regulation</keyword>
<evidence type="ECO:0000256" key="3">
    <source>
        <dbReference type="ARBA" id="ARBA00022833"/>
    </source>
</evidence>
<evidence type="ECO:0000256" key="2">
    <source>
        <dbReference type="ARBA" id="ARBA00022723"/>
    </source>
</evidence>
<dbReference type="GeneID" id="25417525"/>
<feature type="compositionally biased region" description="Basic residues" evidence="8">
    <location>
        <begin position="31"/>
        <end position="46"/>
    </location>
</feature>
<keyword evidence="6" id="KW-0804">Transcription</keyword>
<feature type="region of interest" description="Disordered" evidence="8">
    <location>
        <begin position="178"/>
        <end position="205"/>
    </location>
</feature>
<sequence length="748" mass="83960">MTMTDAGAISEMRQNTTTTADISGPASTAPQKRRVSLACKRCKRRKQRSSNHNRYINTLEERIAFLEARLPGHAEDHLVNDVHATSEAPFDAAQDVIATDKVEEYQSTPLKDLLSDDSDFVERTSLVGGVAYLSLCASGTTDSISEPYYVGSSSGSTIARIIQASIFGNAKPGAVAEASASIEQQAQPEPTTPPESIQSDETTSSFPELRQARMLFDTFFERIHSRWPILDREIYENLFAKQFVTGALTVVERSICHLIYAITARFLSLTRRLHTVDPEYHLEAAVGPMSCILEQHSIASLQFLVLLGVHGQRSPYGAGSWSQVRYAASICIEMGLHRKKSRMETDKQVRDEELRRRTFWVCYCLDRSISIVLGRPFAIADRDINVELPSVASQFRTLTHKEPCTPTETLWSNVEPFIHMIKLDRIHSRIHKVVFRVDKDVLRGTAEEQAKRDRKMSIIKGDLDDWMEKYPQTPKDGNKTTWMYDPESVSLDARDFYDLNYHKSILFLFTNFLPTLQTSDPRFHTCANSATSVCTAYKRLAQNRTLTYTMIALHSCFVAGLTLIYCIWRDPSLFSYAILEATRDCSQSLTIFGEKWPGAVKYRDIFDELSGSLLKSIVSPGPSRQSLVNAANTTAGSTRAWQTRQAQARPRRSSDVVNTPMISAAIREAFMEVDEEAPGGWQGWRMWNEMVNDDTSHAADPAVGISGPGQTYAETSWEGYENMYDVDPVQDAVMQTGSYGVMGDVRLL</sequence>
<evidence type="ECO:0000256" key="5">
    <source>
        <dbReference type="ARBA" id="ARBA00023125"/>
    </source>
</evidence>
<evidence type="ECO:0000313" key="12">
    <source>
        <dbReference type="Proteomes" id="UP000027730"/>
    </source>
</evidence>
<evidence type="ECO:0000259" key="10">
    <source>
        <dbReference type="SMART" id="SM00906"/>
    </source>
</evidence>
<accession>A0A074W8U3</accession>
<evidence type="ECO:0000313" key="11">
    <source>
        <dbReference type="EMBL" id="KEQ69515.1"/>
    </source>
</evidence>
<dbReference type="GO" id="GO:0045944">
    <property type="term" value="P:positive regulation of transcription by RNA polymerase II"/>
    <property type="evidence" value="ECO:0007669"/>
    <property type="project" value="TreeGrafter"/>
</dbReference>
<dbReference type="OrthoDB" id="9970124at2759"/>
<dbReference type="Pfam" id="PF04082">
    <property type="entry name" value="Fungal_trans"/>
    <property type="match status" value="1"/>
</dbReference>
<dbReference type="SMART" id="SM00906">
    <property type="entry name" value="Fungal_trans"/>
    <property type="match status" value="1"/>
</dbReference>
<feature type="domain" description="Xylanolytic transcriptional activator regulatory" evidence="10">
    <location>
        <begin position="320"/>
        <end position="395"/>
    </location>
</feature>
<keyword evidence="7" id="KW-0539">Nucleus</keyword>
<keyword evidence="9" id="KW-0812">Transmembrane</keyword>
<dbReference type="InterPro" id="IPR007219">
    <property type="entry name" value="XnlR_reg_dom"/>
</dbReference>
<organism evidence="11 12">
    <name type="scientific">Aureobasidium namibiae CBS 147.97</name>
    <dbReference type="NCBI Taxonomy" id="1043004"/>
    <lineage>
        <taxon>Eukaryota</taxon>
        <taxon>Fungi</taxon>
        <taxon>Dikarya</taxon>
        <taxon>Ascomycota</taxon>
        <taxon>Pezizomycotina</taxon>
        <taxon>Dothideomycetes</taxon>
        <taxon>Dothideomycetidae</taxon>
        <taxon>Dothideales</taxon>
        <taxon>Saccotheciaceae</taxon>
        <taxon>Aureobasidium</taxon>
    </lineage>
</organism>